<reference evidence="2" key="3">
    <citation type="submission" date="2006-01" db="EMBL/GenBank/DDBJ databases">
        <authorList>
            <person name="Buell R."/>
        </authorList>
    </citation>
    <scope>NUCLEOTIDE SEQUENCE</scope>
</reference>
<reference evidence="2" key="2">
    <citation type="submission" date="2005-04" db="EMBL/GenBank/DDBJ databases">
        <authorList>
            <person name="Buell C.R."/>
            <person name="Wing R.A."/>
            <person name="McCombie W.A."/>
            <person name="Ouyang S."/>
        </authorList>
    </citation>
    <scope>NUCLEOTIDE SEQUENCE</scope>
</reference>
<sequence>MKCRLPQRRCLRAKLMGEAEGLRHRASCLRLGTRELKAKRGLIPRRRPTEPRSLKNAVVIGQQLVAIVGKPGRNHRCHRRILCERERVVPRTKEGKNKVEMVGEADDPVKTEVELEQPRVEGGGEQVGVGTGQQVEATITQATTSSDPATQASMEADASTAQRAEMEAIRQFMTRLQDMLRNMQEQH</sequence>
<evidence type="ECO:0000313" key="2">
    <source>
        <dbReference type="EMBL" id="ABA98400.1"/>
    </source>
</evidence>
<dbReference type="AlphaFoldDB" id="Q2QRI8"/>
<name>Q2QRI8_ORYSJ</name>
<reference evidence="2" key="1">
    <citation type="journal article" date="2005" name="BMC Biol.">
        <title>The sequence of rice chromosomes 11 and 12, rich in disease resistance genes and recent gene duplications.</title>
        <authorList>
            <consortium name="The rice chromosomes 11 and 12 sequencing consortia"/>
        </authorList>
    </citation>
    <scope>NUCLEOTIDE SEQUENCE [LARGE SCALE GENOMIC DNA]</scope>
</reference>
<organism evidence="2">
    <name type="scientific">Oryza sativa subsp. japonica</name>
    <name type="common">Rice</name>
    <dbReference type="NCBI Taxonomy" id="39947"/>
    <lineage>
        <taxon>Eukaryota</taxon>
        <taxon>Viridiplantae</taxon>
        <taxon>Streptophyta</taxon>
        <taxon>Embryophyta</taxon>
        <taxon>Tracheophyta</taxon>
        <taxon>Spermatophyta</taxon>
        <taxon>Magnoliopsida</taxon>
        <taxon>Liliopsida</taxon>
        <taxon>Poales</taxon>
        <taxon>Poaceae</taxon>
        <taxon>BOP clade</taxon>
        <taxon>Oryzoideae</taxon>
        <taxon>Oryzeae</taxon>
        <taxon>Oryzinae</taxon>
        <taxon>Oryza</taxon>
        <taxon>Oryza sativa</taxon>
    </lineage>
</organism>
<gene>
    <name evidence="2" type="ordered locus">LOC_Os12g27430</name>
</gene>
<proteinExistence type="predicted"/>
<feature type="compositionally biased region" description="Polar residues" evidence="1">
    <location>
        <begin position="142"/>
        <end position="153"/>
    </location>
</feature>
<accession>Q2QRI8</accession>
<protein>
    <submittedName>
        <fullName evidence="2">Uncharacterized protein</fullName>
    </submittedName>
</protein>
<evidence type="ECO:0000256" key="1">
    <source>
        <dbReference type="SAM" id="MobiDB-lite"/>
    </source>
</evidence>
<feature type="region of interest" description="Disordered" evidence="1">
    <location>
        <begin position="142"/>
        <end position="162"/>
    </location>
</feature>
<dbReference type="EMBL" id="DP000011">
    <property type="protein sequence ID" value="ABA98400.1"/>
    <property type="molecule type" value="Genomic_DNA"/>
</dbReference>